<keyword evidence="1" id="KW-0812">Transmembrane</keyword>
<evidence type="ECO:0008006" key="4">
    <source>
        <dbReference type="Google" id="ProtNLM"/>
    </source>
</evidence>
<name>A0ABU1IRZ2_9BACL</name>
<feature type="transmembrane region" description="Helical" evidence="1">
    <location>
        <begin position="39"/>
        <end position="60"/>
    </location>
</feature>
<reference evidence="2 3" key="1">
    <citation type="submission" date="2023-07" db="EMBL/GenBank/DDBJ databases">
        <title>Genomic Encyclopedia of Type Strains, Phase IV (KMG-IV): sequencing the most valuable type-strain genomes for metagenomic binning, comparative biology and taxonomic classification.</title>
        <authorList>
            <person name="Goeker M."/>
        </authorList>
    </citation>
    <scope>NUCLEOTIDE SEQUENCE [LARGE SCALE GENOMIC DNA]</scope>
    <source>
        <strain evidence="2 3">DSM 45903</strain>
    </source>
</reference>
<keyword evidence="1" id="KW-0472">Membrane</keyword>
<dbReference type="EMBL" id="JAVDQG010000009">
    <property type="protein sequence ID" value="MDR6227317.1"/>
    <property type="molecule type" value="Genomic_DNA"/>
</dbReference>
<comment type="caution">
    <text evidence="2">The sequence shown here is derived from an EMBL/GenBank/DDBJ whole genome shotgun (WGS) entry which is preliminary data.</text>
</comment>
<sequence length="151" mass="17126">MTLYETLFALTSVAMPFWLLMILLPSWRVTRLLASLAVFPLYLAVLYAVGLVTAIGDTGFGFIQDFGSAEGVIRLLSHPDFALLAWIHLLCFDLAIGHSIYRDNMEHHYVPRPVQSILLFLVLMFGPFGWLCYLAIRRIRRTKAAQDAHSQ</sequence>
<dbReference type="PANTHER" id="PTHR34543:SF1">
    <property type="entry name" value="PROTEIN ABA DEFICIENT 4, CHLOROPLASTIC"/>
    <property type="match status" value="1"/>
</dbReference>
<dbReference type="PANTHER" id="PTHR34543">
    <property type="entry name" value="PROTEIN ABA DEFICIENT 4, CHLOROPLASTIC"/>
    <property type="match status" value="1"/>
</dbReference>
<evidence type="ECO:0000313" key="2">
    <source>
        <dbReference type="EMBL" id="MDR6227317.1"/>
    </source>
</evidence>
<gene>
    <name evidence="2" type="ORF">JOE21_003332</name>
</gene>
<evidence type="ECO:0000256" key="1">
    <source>
        <dbReference type="SAM" id="Phobius"/>
    </source>
</evidence>
<protein>
    <recommendedName>
        <fullName evidence="4">DUF4281 domain-containing protein</fullName>
    </recommendedName>
</protein>
<feature type="transmembrane region" description="Helical" evidence="1">
    <location>
        <begin position="113"/>
        <end position="136"/>
    </location>
</feature>
<dbReference type="Proteomes" id="UP001185012">
    <property type="component" value="Unassembled WGS sequence"/>
</dbReference>
<keyword evidence="3" id="KW-1185">Reference proteome</keyword>
<proteinExistence type="predicted"/>
<organism evidence="2 3">
    <name type="scientific">Desmospora profundinema</name>
    <dbReference type="NCBI Taxonomy" id="1571184"/>
    <lineage>
        <taxon>Bacteria</taxon>
        <taxon>Bacillati</taxon>
        <taxon>Bacillota</taxon>
        <taxon>Bacilli</taxon>
        <taxon>Bacillales</taxon>
        <taxon>Thermoactinomycetaceae</taxon>
        <taxon>Desmospora</taxon>
    </lineage>
</organism>
<keyword evidence="1" id="KW-1133">Transmembrane helix</keyword>
<accession>A0ABU1IRZ2</accession>
<dbReference type="Pfam" id="PF14108">
    <property type="entry name" value="ABA4-like"/>
    <property type="match status" value="1"/>
</dbReference>
<dbReference type="InterPro" id="IPR025461">
    <property type="entry name" value="ABA4-like"/>
</dbReference>
<evidence type="ECO:0000313" key="3">
    <source>
        <dbReference type="Proteomes" id="UP001185012"/>
    </source>
</evidence>
<feature type="transmembrane region" description="Helical" evidence="1">
    <location>
        <begin position="7"/>
        <end position="27"/>
    </location>
</feature>
<dbReference type="RefSeq" id="WP_309868304.1">
    <property type="nucleotide sequence ID" value="NZ_JAVDQG010000009.1"/>
</dbReference>